<feature type="region of interest" description="Disordered" evidence="1">
    <location>
        <begin position="470"/>
        <end position="555"/>
    </location>
</feature>
<feature type="region of interest" description="Disordered" evidence="1">
    <location>
        <begin position="302"/>
        <end position="323"/>
    </location>
</feature>
<sequence>MELSRIIEPDIPLLENPHYRRERMGGFLPCQLRQTSTRERFQPRQMDCPKRKMTHLSEYSPDVRRIIHDLSDAKKALNDDRRLDSKSKHKYDKIFGETLESILRACPDTKQNSKRSAKKSPIIENALIATCDTKYPQKHKNVEVTLKNSVSGTHDIKKTTYTDVVNDGKFHLIRETLSPKSRRRSDILFEDRNDDSNQNPCFLNCKRKDSVFQKDPEDPFRKFNPQSSHADDFKYREKHTRNNEHRNRMKTDQKNQKSFPDPEEECDSFLQMHDLNKLQTKHSIHDVVEDEQMKKDLRDFARSLNDPYVGNPERKPSRNFNKRTYADERHARGKDQLIPSDQVTPNRKGHKNRNFNIISTFEPDSVDALLAKESRGLRKIGNELTESYTNLRADMKNFIKEFCPPNIDMAKYKSVRFKMPPNRQKPVDAEEFTEASANHISNSNRRSFVPSRRKNCVRACYCSSECACNKNSKSNRKDPSSARENKFETPRNETNDRTNDRANRFRSRRNRRIEPPENVLETPEPSHTYPKDDSFVNFPSSNEQKSNRHKSETNLDVQNNKSGEMKSTVLKTPNEFFEEFDNKCFWNRDRTKKRNEKYLLHARKSDNCKSRSLDSKVGIR</sequence>
<name>A0A8X6Y4N8_9ARAC</name>
<dbReference type="Proteomes" id="UP000886998">
    <property type="component" value="Unassembled WGS sequence"/>
</dbReference>
<evidence type="ECO:0000313" key="3">
    <source>
        <dbReference type="Proteomes" id="UP000886998"/>
    </source>
</evidence>
<feature type="region of interest" description="Disordered" evidence="1">
    <location>
        <begin position="213"/>
        <end position="264"/>
    </location>
</feature>
<evidence type="ECO:0000256" key="1">
    <source>
        <dbReference type="SAM" id="MobiDB-lite"/>
    </source>
</evidence>
<dbReference type="EMBL" id="BMAV01015426">
    <property type="protein sequence ID" value="GFY64839.1"/>
    <property type="molecule type" value="Genomic_DNA"/>
</dbReference>
<proteinExistence type="predicted"/>
<evidence type="ECO:0000313" key="2">
    <source>
        <dbReference type="EMBL" id="GFY64839.1"/>
    </source>
</evidence>
<feature type="compositionally biased region" description="Basic and acidic residues" evidence="1">
    <location>
        <begin position="229"/>
        <end position="255"/>
    </location>
</feature>
<accession>A0A8X6Y4N8</accession>
<dbReference type="AlphaFoldDB" id="A0A8X6Y4N8"/>
<comment type="caution">
    <text evidence="2">The sequence shown here is derived from an EMBL/GenBank/DDBJ whole genome shotgun (WGS) entry which is preliminary data.</text>
</comment>
<gene>
    <name evidence="2" type="ORF">TNIN_72931</name>
</gene>
<dbReference type="OrthoDB" id="10415643at2759"/>
<reference evidence="2" key="1">
    <citation type="submission" date="2020-08" db="EMBL/GenBank/DDBJ databases">
        <title>Multicomponent nature underlies the extraordinary mechanical properties of spider dragline silk.</title>
        <authorList>
            <person name="Kono N."/>
            <person name="Nakamura H."/>
            <person name="Mori M."/>
            <person name="Yoshida Y."/>
            <person name="Ohtoshi R."/>
            <person name="Malay A.D."/>
            <person name="Moran D.A.P."/>
            <person name="Tomita M."/>
            <person name="Numata K."/>
            <person name="Arakawa K."/>
        </authorList>
    </citation>
    <scope>NUCLEOTIDE SEQUENCE</scope>
</reference>
<feature type="compositionally biased region" description="Basic and acidic residues" evidence="1">
    <location>
        <begin position="475"/>
        <end position="503"/>
    </location>
</feature>
<keyword evidence="3" id="KW-1185">Reference proteome</keyword>
<organism evidence="2 3">
    <name type="scientific">Trichonephila inaurata madagascariensis</name>
    <dbReference type="NCBI Taxonomy" id="2747483"/>
    <lineage>
        <taxon>Eukaryota</taxon>
        <taxon>Metazoa</taxon>
        <taxon>Ecdysozoa</taxon>
        <taxon>Arthropoda</taxon>
        <taxon>Chelicerata</taxon>
        <taxon>Arachnida</taxon>
        <taxon>Araneae</taxon>
        <taxon>Araneomorphae</taxon>
        <taxon>Entelegynae</taxon>
        <taxon>Araneoidea</taxon>
        <taxon>Nephilidae</taxon>
        <taxon>Trichonephila</taxon>
        <taxon>Trichonephila inaurata</taxon>
    </lineage>
</organism>
<protein>
    <submittedName>
        <fullName evidence="2">Uncharacterized protein</fullName>
    </submittedName>
</protein>